<dbReference type="SUPFAM" id="SSF53850">
    <property type="entry name" value="Periplasmic binding protein-like II"/>
    <property type="match status" value="1"/>
</dbReference>
<dbReference type="OrthoDB" id="8655060at2"/>
<dbReference type="AlphaFoldDB" id="A0A424W4Z6"/>
<dbReference type="PIRSF" id="PIRSF017082">
    <property type="entry name" value="YflP"/>
    <property type="match status" value="1"/>
</dbReference>
<accession>A0A424W4Z6</accession>
<dbReference type="RefSeq" id="WP_118934586.1">
    <property type="nucleotide sequence ID" value="NZ_CP061008.1"/>
</dbReference>
<protein>
    <submittedName>
        <fullName evidence="3">Tripartite tricarboxylate transporter substrate binding protein</fullName>
    </submittedName>
</protein>
<organism evidence="3 4">
    <name type="scientific">Alcaligenes xylosoxydans xylosoxydans</name>
    <name type="common">Achromobacter xylosoxidans</name>
    <dbReference type="NCBI Taxonomy" id="85698"/>
    <lineage>
        <taxon>Bacteria</taxon>
        <taxon>Pseudomonadati</taxon>
        <taxon>Pseudomonadota</taxon>
        <taxon>Betaproteobacteria</taxon>
        <taxon>Burkholderiales</taxon>
        <taxon>Alcaligenaceae</taxon>
        <taxon>Achromobacter</taxon>
    </lineage>
</organism>
<name>A0A424W4Z6_ALCXX</name>
<dbReference type="InterPro" id="IPR042100">
    <property type="entry name" value="Bug_dom1"/>
</dbReference>
<dbReference type="Gene3D" id="3.40.190.10">
    <property type="entry name" value="Periplasmic binding protein-like II"/>
    <property type="match status" value="1"/>
</dbReference>
<feature type="signal peptide" evidence="2">
    <location>
        <begin position="1"/>
        <end position="28"/>
    </location>
</feature>
<dbReference type="Pfam" id="PF03401">
    <property type="entry name" value="TctC"/>
    <property type="match status" value="1"/>
</dbReference>
<dbReference type="Proteomes" id="UP000285324">
    <property type="component" value="Unassembled WGS sequence"/>
</dbReference>
<evidence type="ECO:0000313" key="4">
    <source>
        <dbReference type="Proteomes" id="UP000285324"/>
    </source>
</evidence>
<dbReference type="PANTHER" id="PTHR42928">
    <property type="entry name" value="TRICARBOXYLATE-BINDING PROTEIN"/>
    <property type="match status" value="1"/>
</dbReference>
<dbReference type="CDD" id="cd13578">
    <property type="entry name" value="PBP2_Bug27"/>
    <property type="match status" value="1"/>
</dbReference>
<proteinExistence type="inferred from homology"/>
<dbReference type="PANTHER" id="PTHR42928:SF5">
    <property type="entry name" value="BLR1237 PROTEIN"/>
    <property type="match status" value="1"/>
</dbReference>
<evidence type="ECO:0000256" key="2">
    <source>
        <dbReference type="SAM" id="SignalP"/>
    </source>
</evidence>
<evidence type="ECO:0000256" key="1">
    <source>
        <dbReference type="ARBA" id="ARBA00006987"/>
    </source>
</evidence>
<keyword evidence="2" id="KW-0732">Signal</keyword>
<evidence type="ECO:0000313" key="3">
    <source>
        <dbReference type="EMBL" id="RPJ88325.1"/>
    </source>
</evidence>
<sequence length="326" mass="33827">MKFSHLLRRWTFGIAAAAALGAAGQASAAWPEQPVRLVVPFAAGGTTDLLGRLMAEGLGAELGQSVVVVNKAGAGGSLGASEVAHAQPDGYTLLLGTPGTQIINAYVYKKIGYDPVKDFAPVAYVAQVPNVVLTHPGSGLKNMDDLLRTARAEPGRLNWGSPGVGSSGHLALEMIKRMGKVDIRHVPYKGASQANNDLLGGQIDLSADNLPTALPLIKAGKLVALGVTSAQPVAAAPGVAAIAQSVPGFELTSWFVLMAPAGTPQPVVDKLNAAAQRVLQSPATRERLEALAAQPVGGTPQALGQHLQTEREKYRVLIEGTDIRPE</sequence>
<dbReference type="EMBL" id="QVXO01000069">
    <property type="protein sequence ID" value="RPJ88325.1"/>
    <property type="molecule type" value="Genomic_DNA"/>
</dbReference>
<dbReference type="Gene3D" id="3.40.190.150">
    <property type="entry name" value="Bordetella uptake gene, domain 1"/>
    <property type="match status" value="1"/>
</dbReference>
<reference evidence="3 4" key="1">
    <citation type="submission" date="2018-08" db="EMBL/GenBank/DDBJ databases">
        <title>Achromobacter xylosoxidans Genome sequencing and assembly.</title>
        <authorList>
            <person name="Wang R."/>
            <person name="Rensing C."/>
            <person name="Li Y."/>
        </authorList>
    </citation>
    <scope>NUCLEOTIDE SEQUENCE [LARGE SCALE GENOMIC DNA]</scope>
    <source>
        <strain evidence="3 4">GD003A</strain>
    </source>
</reference>
<comment type="similarity">
    <text evidence="1">Belongs to the UPF0065 (bug) family.</text>
</comment>
<dbReference type="InterPro" id="IPR005064">
    <property type="entry name" value="BUG"/>
</dbReference>
<gene>
    <name evidence="3" type="ORF">DY367_28490</name>
</gene>
<comment type="caution">
    <text evidence="3">The sequence shown here is derived from an EMBL/GenBank/DDBJ whole genome shotgun (WGS) entry which is preliminary data.</text>
</comment>
<feature type="chain" id="PRO_5019240775" evidence="2">
    <location>
        <begin position="29"/>
        <end position="326"/>
    </location>
</feature>